<dbReference type="GO" id="GO:0005829">
    <property type="term" value="C:cytosol"/>
    <property type="evidence" value="ECO:0007669"/>
    <property type="project" value="TreeGrafter"/>
</dbReference>
<feature type="site" description="Important for catalytic activity" evidence="19">
    <location>
        <position position="261"/>
    </location>
</feature>
<dbReference type="SUPFAM" id="SSF52922">
    <property type="entry name" value="TK C-terminal domain-like"/>
    <property type="match status" value="1"/>
</dbReference>
<comment type="cofactor">
    <cofactor evidence="3">
        <name>Co(2+)</name>
        <dbReference type="ChEBI" id="CHEBI:48828"/>
    </cofactor>
</comment>
<dbReference type="GO" id="GO:0046872">
    <property type="term" value="F:metal ion binding"/>
    <property type="evidence" value="ECO:0007669"/>
    <property type="project" value="UniProtKB-KW"/>
</dbReference>
<dbReference type="Pfam" id="PF02779">
    <property type="entry name" value="Transket_pyr"/>
    <property type="match status" value="1"/>
</dbReference>
<evidence type="ECO:0000256" key="6">
    <source>
        <dbReference type="ARBA" id="ARBA00011738"/>
    </source>
</evidence>
<dbReference type="FunFam" id="3.40.50.970:FF:000045">
    <property type="entry name" value="Transketolase"/>
    <property type="match status" value="1"/>
</dbReference>
<dbReference type="PROSITE" id="PS00802">
    <property type="entry name" value="TRANSKETOLASE_2"/>
    <property type="match status" value="1"/>
</dbReference>
<comment type="similarity">
    <text evidence="5 20">Belongs to the transketolase family.</text>
</comment>
<dbReference type="PROSITE" id="PS00801">
    <property type="entry name" value="TRANSKETOLASE_1"/>
    <property type="match status" value="1"/>
</dbReference>
<dbReference type="InterPro" id="IPR005474">
    <property type="entry name" value="Transketolase_N"/>
</dbReference>
<organism evidence="22 23">
    <name type="scientific">Fenollaria massiliensis</name>
    <dbReference type="NCBI Taxonomy" id="938288"/>
    <lineage>
        <taxon>Bacteria</taxon>
        <taxon>Bacillati</taxon>
        <taxon>Bacillota</taxon>
        <taxon>Clostridia</taxon>
        <taxon>Eubacteriales</taxon>
        <taxon>Fenollaria</taxon>
    </lineage>
</organism>
<feature type="domain" description="Transketolase-like pyrimidine-binding" evidence="21">
    <location>
        <begin position="350"/>
        <end position="521"/>
    </location>
</feature>
<evidence type="ECO:0000256" key="10">
    <source>
        <dbReference type="ARBA" id="ARBA00022837"/>
    </source>
</evidence>
<comment type="cofactor">
    <cofactor evidence="17">
        <name>thiamine diphosphate</name>
        <dbReference type="ChEBI" id="CHEBI:58937"/>
    </cofactor>
    <text evidence="17">Binds 1 thiamine pyrophosphate per subunit. During the reaction, the substrate forms a covalent intermediate with the cofactor.</text>
</comment>
<dbReference type="PANTHER" id="PTHR43522:SF10">
    <property type="entry name" value="TRANSKETOLASE"/>
    <property type="match status" value="1"/>
</dbReference>
<dbReference type="InterPro" id="IPR049557">
    <property type="entry name" value="Transketolase_CS"/>
</dbReference>
<dbReference type="Gene3D" id="3.40.50.970">
    <property type="match status" value="2"/>
</dbReference>
<evidence type="ECO:0000256" key="1">
    <source>
        <dbReference type="ARBA" id="ARBA00001913"/>
    </source>
</evidence>
<comment type="cofactor">
    <cofactor evidence="2">
        <name>Mn(2+)</name>
        <dbReference type="ChEBI" id="CHEBI:29035"/>
    </cofactor>
</comment>
<evidence type="ECO:0000256" key="12">
    <source>
        <dbReference type="ARBA" id="ARBA00023052"/>
    </source>
</evidence>
<feature type="binding site" evidence="16">
    <location>
        <position position="26"/>
    </location>
    <ligand>
        <name>substrate</name>
    </ligand>
</feature>
<feature type="binding site" evidence="17">
    <location>
        <position position="185"/>
    </location>
    <ligand>
        <name>thiamine diphosphate</name>
        <dbReference type="ChEBI" id="CHEBI:58937"/>
    </ligand>
</feature>
<dbReference type="NCBIfam" id="TIGR00232">
    <property type="entry name" value="tktlase_bact"/>
    <property type="match status" value="1"/>
</dbReference>
<dbReference type="SMART" id="SM00861">
    <property type="entry name" value="Transket_pyr"/>
    <property type="match status" value="1"/>
</dbReference>
<evidence type="ECO:0000259" key="21">
    <source>
        <dbReference type="SMART" id="SM00861"/>
    </source>
</evidence>
<feature type="binding site" evidence="16">
    <location>
        <position position="261"/>
    </location>
    <ligand>
        <name>substrate</name>
    </ligand>
</feature>
<evidence type="ECO:0000256" key="8">
    <source>
        <dbReference type="ARBA" id="ARBA00022679"/>
    </source>
</evidence>
<keyword evidence="12 17" id="KW-0786">Thiamine pyrophosphate</keyword>
<dbReference type="Proteomes" id="UP000831151">
    <property type="component" value="Chromosome"/>
</dbReference>
<accession>A0A9E7DI08</accession>
<dbReference type="InterPro" id="IPR009014">
    <property type="entry name" value="Transketo_C/PFOR_II"/>
</dbReference>
<evidence type="ECO:0000256" key="14">
    <source>
        <dbReference type="NCBIfam" id="TIGR00232"/>
    </source>
</evidence>
<dbReference type="KEGG" id="fms:M1R53_04390"/>
<comment type="function">
    <text evidence="4 20">Catalyzes the transfer of a two-carbon ketol group from a ketose donor to an aldose acceptor, via a covalent intermediate with the cofactor thiamine pyrophosphate.</text>
</comment>
<keyword evidence="11 18" id="KW-0460">Magnesium</keyword>
<evidence type="ECO:0000256" key="15">
    <source>
        <dbReference type="PIRSR" id="PIRSR605478-1"/>
    </source>
</evidence>
<dbReference type="AlphaFoldDB" id="A0A9E7DI08"/>
<gene>
    <name evidence="22" type="primary">tkt</name>
    <name evidence="22" type="ORF">M1R53_04390</name>
</gene>
<dbReference type="InterPro" id="IPR033247">
    <property type="entry name" value="Transketolase_fam"/>
</dbReference>
<feature type="binding site" evidence="17">
    <location>
        <position position="66"/>
    </location>
    <ligand>
        <name>thiamine diphosphate</name>
        <dbReference type="ChEBI" id="CHEBI:58937"/>
    </ligand>
</feature>
<evidence type="ECO:0000256" key="2">
    <source>
        <dbReference type="ARBA" id="ARBA00001936"/>
    </source>
</evidence>
<feature type="binding site" evidence="16">
    <location>
        <position position="469"/>
    </location>
    <ligand>
        <name>substrate</name>
    </ligand>
</feature>
<evidence type="ECO:0000256" key="19">
    <source>
        <dbReference type="PIRSR" id="PIRSR605478-5"/>
    </source>
</evidence>
<feature type="binding site" evidence="16">
    <location>
        <position position="380"/>
    </location>
    <ligand>
        <name>substrate</name>
    </ligand>
</feature>
<evidence type="ECO:0000256" key="5">
    <source>
        <dbReference type="ARBA" id="ARBA00007131"/>
    </source>
</evidence>
<dbReference type="Gene3D" id="3.40.50.920">
    <property type="match status" value="1"/>
</dbReference>
<feature type="binding site" evidence="16">
    <location>
        <position position="353"/>
    </location>
    <ligand>
        <name>substrate</name>
    </ligand>
</feature>
<feature type="active site" description="Proton donor" evidence="15">
    <location>
        <position position="407"/>
    </location>
</feature>
<dbReference type="SUPFAM" id="SSF52518">
    <property type="entry name" value="Thiamin diphosphate-binding fold (THDP-binding)"/>
    <property type="match status" value="2"/>
</dbReference>
<comment type="cofactor">
    <cofactor evidence="18">
        <name>Mg(2+)</name>
        <dbReference type="ChEBI" id="CHEBI:18420"/>
    </cofactor>
    <text evidence="18">Binds 1 Mg(2+) ion per subunit. Can also utilize other divalent metal cations, such as Ca(2+), Mn(2+) and Co(2+).</text>
</comment>
<comment type="catalytic activity">
    <reaction evidence="13 20">
        <text>D-sedoheptulose 7-phosphate + D-glyceraldehyde 3-phosphate = aldehydo-D-ribose 5-phosphate + D-xylulose 5-phosphate</text>
        <dbReference type="Rhea" id="RHEA:10508"/>
        <dbReference type="ChEBI" id="CHEBI:57483"/>
        <dbReference type="ChEBI" id="CHEBI:57737"/>
        <dbReference type="ChEBI" id="CHEBI:58273"/>
        <dbReference type="ChEBI" id="CHEBI:59776"/>
        <dbReference type="EC" id="2.2.1.1"/>
    </reaction>
</comment>
<reference evidence="22" key="1">
    <citation type="submission" date="2022-04" db="EMBL/GenBank/DDBJ databases">
        <title>Complete genome sequences of Ezakiella coagulans and Fenollaria massiliensis.</title>
        <authorList>
            <person name="France M.T."/>
            <person name="Clifford J."/>
            <person name="Narina S."/>
            <person name="Rutt L."/>
            <person name="Ravel J."/>
        </authorList>
    </citation>
    <scope>NUCLEOTIDE SEQUENCE</scope>
    <source>
        <strain evidence="22">C0061C2</strain>
    </source>
</reference>
<evidence type="ECO:0000256" key="11">
    <source>
        <dbReference type="ARBA" id="ARBA00022842"/>
    </source>
</evidence>
<feature type="binding site" evidence="18">
    <location>
        <position position="155"/>
    </location>
    <ligand>
        <name>Mg(2+)</name>
        <dbReference type="ChEBI" id="CHEBI:18420"/>
    </ligand>
</feature>
<evidence type="ECO:0000313" key="23">
    <source>
        <dbReference type="Proteomes" id="UP000831151"/>
    </source>
</evidence>
<dbReference type="InterPro" id="IPR029061">
    <property type="entry name" value="THDP-binding"/>
</dbReference>
<dbReference type="FunFam" id="3.40.50.970:FF:000004">
    <property type="entry name" value="Transketolase"/>
    <property type="match status" value="1"/>
</dbReference>
<proteinExistence type="inferred from homology"/>
<evidence type="ECO:0000256" key="4">
    <source>
        <dbReference type="ARBA" id="ARBA00002931"/>
    </source>
</evidence>
<dbReference type="FunFam" id="3.40.50.920:FF:000003">
    <property type="entry name" value="Transketolase"/>
    <property type="match status" value="1"/>
</dbReference>
<feature type="binding site" evidence="17">
    <location>
        <position position="261"/>
    </location>
    <ligand>
        <name>thiamine diphosphate</name>
        <dbReference type="ChEBI" id="CHEBI:58937"/>
    </ligand>
</feature>
<feature type="binding site" evidence="16">
    <location>
        <position position="516"/>
    </location>
    <ligand>
        <name>substrate</name>
    </ligand>
</feature>
<dbReference type="InterPro" id="IPR005475">
    <property type="entry name" value="Transketolase-like_Pyr-bd"/>
</dbReference>
<feature type="binding site" evidence="18">
    <location>
        <position position="185"/>
    </location>
    <ligand>
        <name>Mg(2+)</name>
        <dbReference type="ChEBI" id="CHEBI:18420"/>
    </ligand>
</feature>
<evidence type="ECO:0000256" key="18">
    <source>
        <dbReference type="PIRSR" id="PIRSR605478-4"/>
    </source>
</evidence>
<evidence type="ECO:0000256" key="17">
    <source>
        <dbReference type="PIRSR" id="PIRSR605478-3"/>
    </source>
</evidence>
<keyword evidence="9 18" id="KW-0479">Metal-binding</keyword>
<dbReference type="InterPro" id="IPR020826">
    <property type="entry name" value="Transketolase_BS"/>
</dbReference>
<evidence type="ECO:0000256" key="13">
    <source>
        <dbReference type="ARBA" id="ARBA00049473"/>
    </source>
</evidence>
<sequence length="659" mass="72412">MDVKQKAINTIRVLSAEAIEKANSGHPGLPLGAAPMAFTLFNEHLKHNPKNPDWINRDRFILSAGHGSMLLYSLLNLYGYGLKIEDLENFRQFDSLTPGHPEYMHTKGVEASTGPLGQGIAMGVGMAIAEKHLAALFNKDDNKLIDHMTYILCGDGCLQEGISNEASSLAGTLKLNKLVVLYDSNNITIEGDTKFAFTENVRARYEALGWNTLYVEDGNDIEAISKAIAEAKKSTDKPTLIEIKTKIGYGATGKEGSADAHGAPLGAESLAALRKNLSYEEEGFNVSKDVLDYMKEKSVELEKYEEDWYKKLEAYKAKYKADYDKLMSFYDKELSEEVLKACTDIELKDDASRSSSGKVLNKVSHVLENLMGGSADLGPSNKSVMNDEKFFSSECPEGRNIHFGIREHAMGAIVNGILLHGGLRSYAATFLVFSDYMKPSIRLASLMNLPAIYILTHDSIGVGEDGPTHQPIEHLAMLRSIPNINVIRPADSREVCYAWQAALMSKETPTCLILSRQGLKLLDNSSEEALKGAYIVHKEIKDAIDAIIIATGSEVALSIDAAKDLEAKGKSIRVVSMPSQEIFLNQDKEYIEKILPSNVKARVSVEALSTMPWGRFVGLEGTAIGIDRFGSSAPGKVLFEKYGITKEHVEEEVSKLIEK</sequence>
<feature type="binding site" evidence="16">
    <location>
        <position position="457"/>
    </location>
    <ligand>
        <name>substrate</name>
    </ligand>
</feature>
<dbReference type="Pfam" id="PF22613">
    <property type="entry name" value="Transketolase_C_1"/>
    <property type="match status" value="1"/>
</dbReference>
<name>A0A9E7DI08_9FIRM</name>
<feature type="binding site" evidence="16">
    <location>
        <position position="465"/>
    </location>
    <ligand>
        <name>substrate</name>
    </ligand>
</feature>
<feature type="binding site" evidence="17">
    <location>
        <position position="156"/>
    </location>
    <ligand>
        <name>thiamine diphosphate</name>
        <dbReference type="ChEBI" id="CHEBI:58937"/>
    </ligand>
</feature>
<evidence type="ECO:0000313" key="22">
    <source>
        <dbReference type="EMBL" id="UQK58482.1"/>
    </source>
</evidence>
<dbReference type="InterPro" id="IPR055152">
    <property type="entry name" value="Transketolase-like_C_2"/>
</dbReference>
<dbReference type="EC" id="2.2.1.1" evidence="7 14"/>
<dbReference type="CDD" id="cd02012">
    <property type="entry name" value="TPP_TK"/>
    <property type="match status" value="1"/>
</dbReference>
<comment type="cofactor">
    <cofactor evidence="1">
        <name>Ca(2+)</name>
        <dbReference type="ChEBI" id="CHEBI:29108"/>
    </cofactor>
</comment>
<comment type="subunit">
    <text evidence="6 20">Homodimer.</text>
</comment>
<evidence type="ECO:0000256" key="7">
    <source>
        <dbReference type="ARBA" id="ARBA00013152"/>
    </source>
</evidence>
<dbReference type="RefSeq" id="WP_249242113.1">
    <property type="nucleotide sequence ID" value="NZ_CP096649.1"/>
</dbReference>
<feature type="site" description="Important for catalytic activity" evidence="19">
    <location>
        <position position="26"/>
    </location>
</feature>
<evidence type="ECO:0000256" key="20">
    <source>
        <dbReference type="RuleBase" id="RU004996"/>
    </source>
</evidence>
<dbReference type="EMBL" id="CP096649">
    <property type="protein sequence ID" value="UQK58482.1"/>
    <property type="molecule type" value="Genomic_DNA"/>
</dbReference>
<comment type="cofactor">
    <cofactor evidence="20">
        <name>Mg(2+)</name>
        <dbReference type="ChEBI" id="CHEBI:18420"/>
    </cofactor>
    <cofactor evidence="20">
        <name>Ca(2+)</name>
        <dbReference type="ChEBI" id="CHEBI:29108"/>
    </cofactor>
    <cofactor evidence="20">
        <name>Mn(2+)</name>
        <dbReference type="ChEBI" id="CHEBI:29035"/>
    </cofactor>
    <cofactor evidence="20">
        <name>Co(2+)</name>
        <dbReference type="ChEBI" id="CHEBI:48828"/>
    </cofactor>
    <text evidence="20">Binds 1 Mg(2+) ion per subunit. Can also utilize other divalent metal cations, such as Ca(2+), Mn(2+) and Co(2+).</text>
</comment>
<feature type="binding site" evidence="17">
    <location>
        <begin position="114"/>
        <end position="116"/>
    </location>
    <ligand>
        <name>thiamine diphosphate</name>
        <dbReference type="ChEBI" id="CHEBI:58937"/>
    </ligand>
</feature>
<dbReference type="GO" id="GO:0006098">
    <property type="term" value="P:pentose-phosphate shunt"/>
    <property type="evidence" value="ECO:0007669"/>
    <property type="project" value="TreeGrafter"/>
</dbReference>
<evidence type="ECO:0000256" key="3">
    <source>
        <dbReference type="ARBA" id="ARBA00001941"/>
    </source>
</evidence>
<keyword evidence="23" id="KW-1185">Reference proteome</keyword>
<feature type="binding site" evidence="17">
    <location>
        <position position="433"/>
    </location>
    <ligand>
        <name>thiamine diphosphate</name>
        <dbReference type="ChEBI" id="CHEBI:58937"/>
    </ligand>
</feature>
<feature type="binding site" evidence="18">
    <location>
        <position position="187"/>
    </location>
    <ligand>
        <name>Mg(2+)</name>
        <dbReference type="ChEBI" id="CHEBI:18420"/>
    </ligand>
</feature>
<dbReference type="Pfam" id="PF00456">
    <property type="entry name" value="Transketolase_N"/>
    <property type="match status" value="1"/>
</dbReference>
<evidence type="ECO:0000256" key="9">
    <source>
        <dbReference type="ARBA" id="ARBA00022723"/>
    </source>
</evidence>
<dbReference type="GO" id="GO:0004802">
    <property type="term" value="F:transketolase activity"/>
    <property type="evidence" value="ECO:0007669"/>
    <property type="project" value="UniProtKB-UniRule"/>
</dbReference>
<keyword evidence="8 20" id="KW-0808">Transferase</keyword>
<evidence type="ECO:0000256" key="16">
    <source>
        <dbReference type="PIRSR" id="PIRSR605478-2"/>
    </source>
</evidence>
<dbReference type="CDD" id="cd07033">
    <property type="entry name" value="TPP_PYR_DXS_TK_like"/>
    <property type="match status" value="1"/>
</dbReference>
<keyword evidence="10 20" id="KW-0106">Calcium</keyword>
<dbReference type="InterPro" id="IPR005478">
    <property type="entry name" value="Transketolase_bac-like"/>
</dbReference>
<protein>
    <recommendedName>
        <fullName evidence="7 14">Transketolase</fullName>
        <ecNumber evidence="7 14">2.2.1.1</ecNumber>
    </recommendedName>
</protein>
<dbReference type="PANTHER" id="PTHR43522">
    <property type="entry name" value="TRANSKETOLASE"/>
    <property type="match status" value="1"/>
</dbReference>